<dbReference type="InterPro" id="IPR015943">
    <property type="entry name" value="WD40/YVTN_repeat-like_dom_sf"/>
</dbReference>
<dbReference type="OrthoDB" id="9994633at2"/>
<reference evidence="1 2" key="1">
    <citation type="submission" date="2018-01" db="EMBL/GenBank/DDBJ databases">
        <title>G. obscuriglobus.</title>
        <authorList>
            <person name="Franke J."/>
            <person name="Blomberg W."/>
            <person name="Selmecki A."/>
        </authorList>
    </citation>
    <scope>NUCLEOTIDE SEQUENCE [LARGE SCALE GENOMIC DNA]</scope>
    <source>
        <strain evidence="1 2">DSM 5831</strain>
    </source>
</reference>
<dbReference type="EMBL" id="CP025958">
    <property type="protein sequence ID" value="AWM36175.1"/>
    <property type="molecule type" value="Genomic_DNA"/>
</dbReference>
<accession>A0A2Z3GZ92</accession>
<evidence type="ECO:0000313" key="2">
    <source>
        <dbReference type="Proteomes" id="UP000245802"/>
    </source>
</evidence>
<gene>
    <name evidence="1" type="ORF">C1280_03560</name>
</gene>
<dbReference type="Pfam" id="PF00400">
    <property type="entry name" value="WD40"/>
    <property type="match status" value="2"/>
</dbReference>
<protein>
    <submittedName>
        <fullName evidence="1">Uncharacterized protein</fullName>
    </submittedName>
</protein>
<evidence type="ECO:0000313" key="1">
    <source>
        <dbReference type="EMBL" id="AWM36175.1"/>
    </source>
</evidence>
<dbReference type="AlphaFoldDB" id="A0A2Z3GZ92"/>
<dbReference type="SMART" id="SM00320">
    <property type="entry name" value="WD40"/>
    <property type="match status" value="3"/>
</dbReference>
<dbReference type="Gene3D" id="2.130.10.10">
    <property type="entry name" value="YVTN repeat-like/Quinoprotein amine dehydrogenase"/>
    <property type="match status" value="2"/>
</dbReference>
<dbReference type="RefSeq" id="WP_010042137.1">
    <property type="nucleotide sequence ID" value="NZ_CP025958.1"/>
</dbReference>
<dbReference type="Proteomes" id="UP000245802">
    <property type="component" value="Chromosome"/>
</dbReference>
<dbReference type="InterPro" id="IPR001680">
    <property type="entry name" value="WD40_rpt"/>
</dbReference>
<name>A0A2Z3GZ92_9BACT</name>
<proteinExistence type="predicted"/>
<sequence length="354" mass="38393">MRELRLKVPKRADLSTVRRLQFVAGGADLVIWVGEGGTGGGTMTLHVHTLSTGTTRELNNDILWESMEPVVSPDGRFLAAENVYHSSHIYVEDLTRRSEDGFYLPAVPGPEFGLSEIVFTPDGSELLAVRHLSQQGRVTHTRDLARFPLGPYREPPLGYEQKINPLIELPFQMPIYDVGWRDEIPLPPGRYVHSAAISADGRLFAAGDAGGGVLVVELARAEVLASFRRTWPALAEESERVVRRVAFVPGGERVVSRASGRLFADPLGAAKPWKTGSELAHVNDFAVHPSGRLICAVCADGRARYLDPATGTVTQTFKWAKGAQQLCSVCFAPDGLTCAAGGTAGRIVLWDVDA</sequence>
<organism evidence="1 2">
    <name type="scientific">Gemmata obscuriglobus</name>
    <dbReference type="NCBI Taxonomy" id="114"/>
    <lineage>
        <taxon>Bacteria</taxon>
        <taxon>Pseudomonadati</taxon>
        <taxon>Planctomycetota</taxon>
        <taxon>Planctomycetia</taxon>
        <taxon>Gemmatales</taxon>
        <taxon>Gemmataceae</taxon>
        <taxon>Gemmata</taxon>
    </lineage>
</organism>
<dbReference type="KEGG" id="gog:C1280_03560"/>
<dbReference type="SUPFAM" id="SSF63829">
    <property type="entry name" value="Calcium-dependent phosphotriesterase"/>
    <property type="match status" value="1"/>
</dbReference>
<keyword evidence="2" id="KW-1185">Reference proteome</keyword>